<keyword evidence="3" id="KW-1185">Reference proteome</keyword>
<keyword evidence="1" id="KW-0812">Transmembrane</keyword>
<name>A0A501XNQ4_9SPHN</name>
<protein>
    <submittedName>
        <fullName evidence="2">DUF4239 domain-containing protein</fullName>
    </submittedName>
</protein>
<feature type="transmembrane region" description="Helical" evidence="1">
    <location>
        <begin position="190"/>
        <end position="210"/>
    </location>
</feature>
<evidence type="ECO:0000256" key="1">
    <source>
        <dbReference type="SAM" id="Phobius"/>
    </source>
</evidence>
<organism evidence="2 3">
    <name type="scientific">Sandaracinobacter neustonicus</name>
    <dbReference type="NCBI Taxonomy" id="1715348"/>
    <lineage>
        <taxon>Bacteria</taxon>
        <taxon>Pseudomonadati</taxon>
        <taxon>Pseudomonadota</taxon>
        <taxon>Alphaproteobacteria</taxon>
        <taxon>Sphingomonadales</taxon>
        <taxon>Sphingosinicellaceae</taxon>
        <taxon>Sandaracinobacter</taxon>
    </lineage>
</organism>
<sequence>MSFLGDLALMLLWICGGILLTFGTYVLVRKLLPPRDGQDGHHYPQAVRDMATTTGLRIAALFGILLALVYAQELRRYQDIRDGLTDEAVAISQVYFDAGRLGGEPGRTIRAALSDYVRLLVRVEWPELGKDHRLSGETWDAFNSAQDEARALLPADPRETAIRDSMVSRLASVSELRNQRERQAVDSMPWLFAIPAIMGLLLVTTPFFIYPPGREVWVMLGAYGAFAGLILFFIHAFASPFGHPLKLAPAPFERMLAGGFGQDVAKIQPRKAPNDRP</sequence>
<comment type="caution">
    <text evidence="2">The sequence shown here is derived from an EMBL/GenBank/DDBJ whole genome shotgun (WGS) entry which is preliminary data.</text>
</comment>
<accession>A0A501XNQ4</accession>
<feature type="transmembrane region" description="Helical" evidence="1">
    <location>
        <begin position="216"/>
        <end position="238"/>
    </location>
</feature>
<dbReference type="Pfam" id="PF14023">
    <property type="entry name" value="Bestrophin-like"/>
    <property type="match status" value="1"/>
</dbReference>
<dbReference type="RefSeq" id="WP_140927718.1">
    <property type="nucleotide sequence ID" value="NZ_VFSU01000019.1"/>
</dbReference>
<dbReference type="Proteomes" id="UP000319897">
    <property type="component" value="Unassembled WGS sequence"/>
</dbReference>
<gene>
    <name evidence="2" type="ORF">FJQ54_07140</name>
</gene>
<feature type="transmembrane region" description="Helical" evidence="1">
    <location>
        <begin position="7"/>
        <end position="28"/>
    </location>
</feature>
<keyword evidence="1" id="KW-0472">Membrane</keyword>
<proteinExistence type="predicted"/>
<feature type="transmembrane region" description="Helical" evidence="1">
    <location>
        <begin position="54"/>
        <end position="71"/>
    </location>
</feature>
<evidence type="ECO:0000313" key="2">
    <source>
        <dbReference type="EMBL" id="TPE62292.1"/>
    </source>
</evidence>
<reference evidence="2 3" key="1">
    <citation type="submission" date="2019-06" db="EMBL/GenBank/DDBJ databases">
        <authorList>
            <person name="Lee I."/>
            <person name="Jang G.I."/>
            <person name="Hwang C.Y."/>
        </authorList>
    </citation>
    <scope>NUCLEOTIDE SEQUENCE [LARGE SCALE GENOMIC DNA]</scope>
    <source>
        <strain evidence="2 3">PAMC 28131</strain>
    </source>
</reference>
<dbReference type="InterPro" id="IPR025333">
    <property type="entry name" value="DUF4239"/>
</dbReference>
<dbReference type="OrthoDB" id="8016862at2"/>
<evidence type="ECO:0000313" key="3">
    <source>
        <dbReference type="Proteomes" id="UP000319897"/>
    </source>
</evidence>
<keyword evidence="1" id="KW-1133">Transmembrane helix</keyword>
<dbReference type="EMBL" id="VFSU01000019">
    <property type="protein sequence ID" value="TPE62292.1"/>
    <property type="molecule type" value="Genomic_DNA"/>
</dbReference>
<dbReference type="AlphaFoldDB" id="A0A501XNQ4"/>